<sequence>MSLDSQQPTTPQTAAQSAGEAPPVGLLRNRNFLFLTGGQIISYLGDFIYSTTLQIWAYSLVPNAASVSGIWAAQYLPYVLVGPLAGVFVDRWNRRQIMIVSDLLRCFIALWPLLVPPALRLPAIYLAVFLIGSLGRFFSPARSGVMQVILAEQDQPRAASILQSSFAFAVVAGPSLGAGLYFLVGPYLGTILNALSFLVSALCILAMRVSAQALQPGAQRRAEVAAGEGRTGAVRAVLTELVDGFRFVLGSRVLGVVMLLLVINWFGVGALNALDIVFISQRLHVSPELYGPMATGSGVGLLIGSLIAGVLSKKLSPRSLLTGSVFLTGLGIVVFGFQVWFPLALFFYCLTGLLQGGIEVGYMALVLISSPRTLIGRVEAVIQTSMFIASVLSIALGGYLAQFIPVYILFIVGGWLTVLAGLVGWFGLPARIEPVAVPSRPEPEPGSEQQPAQA</sequence>
<evidence type="ECO:0000313" key="11">
    <source>
        <dbReference type="Proteomes" id="UP000248706"/>
    </source>
</evidence>
<keyword evidence="3" id="KW-1003">Cell membrane</keyword>
<evidence type="ECO:0000256" key="4">
    <source>
        <dbReference type="ARBA" id="ARBA00022692"/>
    </source>
</evidence>
<dbReference type="PRINTS" id="PR01988">
    <property type="entry name" value="EXPORTERBACE"/>
</dbReference>
<dbReference type="Proteomes" id="UP000248706">
    <property type="component" value="Unassembled WGS sequence"/>
</dbReference>
<dbReference type="SUPFAM" id="SSF103473">
    <property type="entry name" value="MFS general substrate transporter"/>
    <property type="match status" value="1"/>
</dbReference>
<feature type="transmembrane region" description="Helical" evidence="8">
    <location>
        <begin position="294"/>
        <end position="312"/>
    </location>
</feature>
<dbReference type="AlphaFoldDB" id="A0A328VQ98"/>
<feature type="transmembrane region" description="Helical" evidence="8">
    <location>
        <begin position="121"/>
        <end position="139"/>
    </location>
</feature>
<feature type="transmembrane region" description="Helical" evidence="8">
    <location>
        <begin position="253"/>
        <end position="274"/>
    </location>
</feature>
<feature type="transmembrane region" description="Helical" evidence="8">
    <location>
        <begin position="407"/>
        <end position="428"/>
    </location>
</feature>
<keyword evidence="2" id="KW-0813">Transport</keyword>
<comment type="caution">
    <text evidence="10">The sequence shown here is derived from an EMBL/GenBank/DDBJ whole genome shotgun (WGS) entry which is preliminary data.</text>
</comment>
<evidence type="ECO:0000256" key="7">
    <source>
        <dbReference type="SAM" id="MobiDB-lite"/>
    </source>
</evidence>
<dbReference type="PROSITE" id="PS50850">
    <property type="entry name" value="MFS"/>
    <property type="match status" value="1"/>
</dbReference>
<dbReference type="PANTHER" id="PTHR43266:SF2">
    <property type="entry name" value="MAJOR FACILITATOR SUPERFAMILY (MFS) PROFILE DOMAIN-CONTAINING PROTEIN"/>
    <property type="match status" value="1"/>
</dbReference>
<gene>
    <name evidence="10" type="ORF">A4R35_17940</name>
</gene>
<dbReference type="Gene3D" id="1.20.1250.20">
    <property type="entry name" value="MFS general substrate transporter like domains"/>
    <property type="match status" value="2"/>
</dbReference>
<dbReference type="InterPro" id="IPR011701">
    <property type="entry name" value="MFS"/>
</dbReference>
<dbReference type="GO" id="GO:0005886">
    <property type="term" value="C:plasma membrane"/>
    <property type="evidence" value="ECO:0007669"/>
    <property type="project" value="UniProtKB-SubCell"/>
</dbReference>
<protein>
    <recommendedName>
        <fullName evidence="9">Major facilitator superfamily (MFS) profile domain-containing protein</fullName>
    </recommendedName>
</protein>
<dbReference type="InterPro" id="IPR022324">
    <property type="entry name" value="Bacilysin_exporter_BacE_put"/>
</dbReference>
<feature type="transmembrane region" description="Helical" evidence="8">
    <location>
        <begin position="32"/>
        <end position="57"/>
    </location>
</feature>
<dbReference type="Pfam" id="PF07690">
    <property type="entry name" value="MFS_1"/>
    <property type="match status" value="1"/>
</dbReference>
<dbReference type="RefSeq" id="WP_189362002.1">
    <property type="nucleotide sequence ID" value="NZ_MCIF01000002.1"/>
</dbReference>
<keyword evidence="11" id="KW-1185">Reference proteome</keyword>
<dbReference type="EMBL" id="MCIF01000002">
    <property type="protein sequence ID" value="RAQ97424.1"/>
    <property type="molecule type" value="Genomic_DNA"/>
</dbReference>
<feature type="transmembrane region" description="Helical" evidence="8">
    <location>
        <begin position="190"/>
        <end position="211"/>
    </location>
</feature>
<feature type="region of interest" description="Disordered" evidence="7">
    <location>
        <begin position="1"/>
        <end position="22"/>
    </location>
</feature>
<name>A0A328VQ98_9CHLR</name>
<feature type="transmembrane region" description="Helical" evidence="8">
    <location>
        <begin position="69"/>
        <end position="89"/>
    </location>
</feature>
<proteinExistence type="predicted"/>
<keyword evidence="5 8" id="KW-1133">Transmembrane helix</keyword>
<evidence type="ECO:0000256" key="5">
    <source>
        <dbReference type="ARBA" id="ARBA00022989"/>
    </source>
</evidence>
<dbReference type="GO" id="GO:0022857">
    <property type="term" value="F:transmembrane transporter activity"/>
    <property type="evidence" value="ECO:0007669"/>
    <property type="project" value="InterPro"/>
</dbReference>
<evidence type="ECO:0000256" key="6">
    <source>
        <dbReference type="ARBA" id="ARBA00023136"/>
    </source>
</evidence>
<keyword evidence="6 8" id="KW-0472">Membrane</keyword>
<dbReference type="InterPro" id="IPR036259">
    <property type="entry name" value="MFS_trans_sf"/>
</dbReference>
<evidence type="ECO:0000256" key="1">
    <source>
        <dbReference type="ARBA" id="ARBA00004651"/>
    </source>
</evidence>
<feature type="transmembrane region" description="Helical" evidence="8">
    <location>
        <begin position="380"/>
        <end position="401"/>
    </location>
</feature>
<keyword evidence="4 8" id="KW-0812">Transmembrane</keyword>
<evidence type="ECO:0000259" key="9">
    <source>
        <dbReference type="PROSITE" id="PS50850"/>
    </source>
</evidence>
<feature type="domain" description="Major facilitator superfamily (MFS) profile" evidence="9">
    <location>
        <begin position="253"/>
        <end position="454"/>
    </location>
</feature>
<feature type="transmembrane region" description="Helical" evidence="8">
    <location>
        <begin position="319"/>
        <end position="339"/>
    </location>
</feature>
<feature type="transmembrane region" description="Helical" evidence="8">
    <location>
        <begin position="345"/>
        <end position="368"/>
    </location>
</feature>
<dbReference type="PANTHER" id="PTHR43266">
    <property type="entry name" value="MACROLIDE-EFFLUX PROTEIN"/>
    <property type="match status" value="1"/>
</dbReference>
<feature type="compositionally biased region" description="Low complexity" evidence="7">
    <location>
        <begin position="1"/>
        <end position="18"/>
    </location>
</feature>
<evidence type="ECO:0000256" key="3">
    <source>
        <dbReference type="ARBA" id="ARBA00022475"/>
    </source>
</evidence>
<organism evidence="10 11">
    <name type="scientific">Thermogemmatispora tikiterensis</name>
    <dbReference type="NCBI Taxonomy" id="1825093"/>
    <lineage>
        <taxon>Bacteria</taxon>
        <taxon>Bacillati</taxon>
        <taxon>Chloroflexota</taxon>
        <taxon>Ktedonobacteria</taxon>
        <taxon>Thermogemmatisporales</taxon>
        <taxon>Thermogemmatisporaceae</taxon>
        <taxon>Thermogemmatispora</taxon>
    </lineage>
</organism>
<dbReference type="InterPro" id="IPR020846">
    <property type="entry name" value="MFS_dom"/>
</dbReference>
<dbReference type="CDD" id="cd06173">
    <property type="entry name" value="MFS_MefA_like"/>
    <property type="match status" value="1"/>
</dbReference>
<evidence type="ECO:0000256" key="2">
    <source>
        <dbReference type="ARBA" id="ARBA00022448"/>
    </source>
</evidence>
<accession>A0A328VQ98</accession>
<evidence type="ECO:0000256" key="8">
    <source>
        <dbReference type="SAM" id="Phobius"/>
    </source>
</evidence>
<reference evidence="10 11" key="1">
    <citation type="submission" date="2016-08" db="EMBL/GenBank/DDBJ databases">
        <title>Analysis of Carbohydrate Active Enzymes in Thermogemmatispora T81 Reveals Carbohydrate Degradation Ability.</title>
        <authorList>
            <person name="Tomazini A."/>
            <person name="Lal S."/>
            <person name="Stott M."/>
            <person name="Henrissat B."/>
            <person name="Polikarpov I."/>
            <person name="Sparling R."/>
            <person name="Levin D.B."/>
        </authorList>
    </citation>
    <scope>NUCLEOTIDE SEQUENCE [LARGE SCALE GENOMIC DNA]</scope>
    <source>
        <strain evidence="10 11">T81</strain>
    </source>
</reference>
<evidence type="ECO:0000313" key="10">
    <source>
        <dbReference type="EMBL" id="RAQ97424.1"/>
    </source>
</evidence>
<comment type="subcellular location">
    <subcellularLocation>
        <location evidence="1">Cell membrane</location>
        <topology evidence="1">Multi-pass membrane protein</topology>
    </subcellularLocation>
</comment>